<dbReference type="Proteomes" id="UP000316852">
    <property type="component" value="Unassembled WGS sequence"/>
</dbReference>
<dbReference type="GO" id="GO:0046872">
    <property type="term" value="F:metal ion binding"/>
    <property type="evidence" value="ECO:0007669"/>
    <property type="project" value="InterPro"/>
</dbReference>
<reference evidence="3 4" key="1">
    <citation type="journal article" date="2019" name="Nat. Microbiol.">
        <title>Mediterranean grassland soil C-N compound turnover is dependent on rainfall and depth, and is mediated by genomically divergent microorganisms.</title>
        <authorList>
            <person name="Diamond S."/>
            <person name="Andeer P.F."/>
            <person name="Li Z."/>
            <person name="Crits-Christoph A."/>
            <person name="Burstein D."/>
            <person name="Anantharaman K."/>
            <person name="Lane K.R."/>
            <person name="Thomas B.C."/>
            <person name="Pan C."/>
            <person name="Northen T.R."/>
            <person name="Banfield J.F."/>
        </authorList>
    </citation>
    <scope>NUCLEOTIDE SEQUENCE [LARGE SCALE GENOMIC DNA]</scope>
    <source>
        <strain evidence="3">WS_6</strain>
    </source>
</reference>
<organism evidence="3 4">
    <name type="scientific">Eiseniibacteriota bacterium</name>
    <dbReference type="NCBI Taxonomy" id="2212470"/>
    <lineage>
        <taxon>Bacteria</taxon>
        <taxon>Candidatus Eiseniibacteriota</taxon>
    </lineage>
</organism>
<feature type="region of interest" description="Disordered" evidence="1">
    <location>
        <begin position="103"/>
        <end position="123"/>
    </location>
</feature>
<dbReference type="EMBL" id="VBOW01000064">
    <property type="protein sequence ID" value="TMQ57418.1"/>
    <property type="molecule type" value="Genomic_DNA"/>
</dbReference>
<accession>A0A538T1A6</accession>
<proteinExistence type="predicted"/>
<name>A0A538T1A6_UNCEI</name>
<evidence type="ECO:0000256" key="1">
    <source>
        <dbReference type="SAM" id="MobiDB-lite"/>
    </source>
</evidence>
<dbReference type="AlphaFoldDB" id="A0A538T1A6"/>
<feature type="region of interest" description="Disordered" evidence="1">
    <location>
        <begin position="1"/>
        <end position="86"/>
    </location>
</feature>
<feature type="compositionally biased region" description="Polar residues" evidence="1">
    <location>
        <begin position="43"/>
        <end position="54"/>
    </location>
</feature>
<feature type="domain" description="Heavy metal binding" evidence="2">
    <location>
        <begin position="93"/>
        <end position="117"/>
    </location>
</feature>
<evidence type="ECO:0000259" key="2">
    <source>
        <dbReference type="Pfam" id="PF19335"/>
    </source>
</evidence>
<dbReference type="InterPro" id="IPR045800">
    <property type="entry name" value="HMBD"/>
</dbReference>
<comment type="caution">
    <text evidence="3">The sequence shown here is derived from an EMBL/GenBank/DDBJ whole genome shotgun (WGS) entry which is preliminary data.</text>
</comment>
<protein>
    <recommendedName>
        <fullName evidence="2">Heavy metal binding domain-containing protein</fullName>
    </recommendedName>
</protein>
<gene>
    <name evidence="3" type="ORF">E6K76_10390</name>
</gene>
<evidence type="ECO:0000313" key="4">
    <source>
        <dbReference type="Proteomes" id="UP000316852"/>
    </source>
</evidence>
<dbReference type="Pfam" id="PF19335">
    <property type="entry name" value="HMBD"/>
    <property type="match status" value="1"/>
</dbReference>
<evidence type="ECO:0000313" key="3">
    <source>
        <dbReference type="EMBL" id="TMQ57418.1"/>
    </source>
</evidence>
<sequence>MPASDPANPRAAEAPADVAGSRLRPDEFDQPVEVAGFERPADSKTTPTTPQHLKSPSRPEHGSGGGAKKQGGPAPPSTKSTQTLRSTQQTALYVCPMHPEVTDSIPSKCPKCGMTLVRKKERQ</sequence>